<dbReference type="RefSeq" id="WP_010680527.1">
    <property type="nucleotide sequence ID" value="NZ_KQ956554.1"/>
</dbReference>
<comment type="caution">
    <text evidence="4">The sequence shown here is derived from an EMBL/GenBank/DDBJ whole genome shotgun (WGS) entry which is preliminary data.</text>
</comment>
<dbReference type="PATRIC" id="fig|134605.3.peg.1218"/>
<evidence type="ECO:0000259" key="1">
    <source>
        <dbReference type="Pfam" id="PF01890"/>
    </source>
</evidence>
<name>A0A133NBJ5_9FUSO</name>
<dbReference type="AlphaFoldDB" id="A0A133NBJ5"/>
<feature type="domain" description="CobE/GbiG C-terminal" evidence="1">
    <location>
        <begin position="213"/>
        <end position="331"/>
    </location>
</feature>
<dbReference type="STRING" id="134605.HMPREF3206_01232"/>
<dbReference type="InterPro" id="IPR021744">
    <property type="entry name" value="CbiG_N"/>
</dbReference>
<sequence length="339" mass="38017">MKIAFWTVTRGAGNIAKEYAELLSSQVKYDEIQVYTLEKFSIKDTVQIQNFTDKLEEKFHSYDTHIFIMASGIVIRKISKLIKGKDIDPAVLLIDEGKHFVISLLSGHLGGANEITYKIASLLNLIPIITTSSDITGKIAVDIISQKLNAELEDLKSAKEVTSLIVDGKTVDILLPKNVKVQKADKISKNPDGIIVVSNKRKLEMTRIFPKNLILGIGCKKDTREKEILEAIEASMEKHNLDMRSVKHIATVDIKKDELGLVQAAKTLEKELIIISREEIKKVQDKFEGSDFVEKNIGVRAVSEPVAYLSSSRKGQFLERKAKYQGITISIYEEEIESE</sequence>
<feature type="domain" description="Cobalamin synthesis G N-terminal" evidence="2">
    <location>
        <begin position="55"/>
        <end position="134"/>
    </location>
</feature>
<dbReference type="InterPro" id="IPR036518">
    <property type="entry name" value="CobE/GbiG_C_sf"/>
</dbReference>
<dbReference type="SUPFAM" id="SSF159672">
    <property type="entry name" value="CbiG N-terminal domain-like"/>
    <property type="match status" value="1"/>
</dbReference>
<dbReference type="Proteomes" id="UP000070617">
    <property type="component" value="Unassembled WGS sequence"/>
</dbReference>
<evidence type="ECO:0000313" key="4">
    <source>
        <dbReference type="EMBL" id="KXA13666.1"/>
    </source>
</evidence>
<dbReference type="Pfam" id="PF11760">
    <property type="entry name" value="CbiG_N"/>
    <property type="match status" value="1"/>
</dbReference>
<dbReference type="InterPro" id="IPR052553">
    <property type="entry name" value="CbiG_hydrolase"/>
</dbReference>
<dbReference type="SUPFAM" id="SSF159664">
    <property type="entry name" value="CobE/GbiG C-terminal domain-like"/>
    <property type="match status" value="1"/>
</dbReference>
<dbReference type="InterPro" id="IPR002750">
    <property type="entry name" value="CobE/GbiG_C"/>
</dbReference>
<protein>
    <submittedName>
        <fullName evidence="4">CbiG protein</fullName>
    </submittedName>
</protein>
<reference evidence="5" key="1">
    <citation type="submission" date="2016-01" db="EMBL/GenBank/DDBJ databases">
        <authorList>
            <person name="Mitreva M."/>
            <person name="Pepin K.H."/>
            <person name="Mihindukulasuriya K.A."/>
            <person name="Fulton R."/>
            <person name="Fronick C."/>
            <person name="O'Laughlin M."/>
            <person name="Miner T."/>
            <person name="Herter B."/>
            <person name="Rosa B.A."/>
            <person name="Cordes M."/>
            <person name="Tomlinson C."/>
            <person name="Wollam A."/>
            <person name="Palsikar V.B."/>
            <person name="Mardis E.R."/>
            <person name="Wilson R.K."/>
        </authorList>
    </citation>
    <scope>NUCLEOTIDE SEQUENCE [LARGE SCALE GENOMIC DNA]</scope>
    <source>
        <strain evidence="5">CMW8396</strain>
    </source>
</reference>
<dbReference type="InterPro" id="IPR038029">
    <property type="entry name" value="GbiG_N_sf"/>
</dbReference>
<dbReference type="EMBL" id="LRPX01000062">
    <property type="protein sequence ID" value="KXA13666.1"/>
    <property type="molecule type" value="Genomic_DNA"/>
</dbReference>
<dbReference type="GO" id="GO:0009236">
    <property type="term" value="P:cobalamin biosynthetic process"/>
    <property type="evidence" value="ECO:0007669"/>
    <property type="project" value="InterPro"/>
</dbReference>
<proteinExistence type="predicted"/>
<dbReference type="Pfam" id="PF11761">
    <property type="entry name" value="CbiG_mid"/>
    <property type="match status" value="1"/>
</dbReference>
<gene>
    <name evidence="4" type="ORF">HMPREF3206_01232</name>
</gene>
<evidence type="ECO:0000313" key="5">
    <source>
        <dbReference type="Proteomes" id="UP000070617"/>
    </source>
</evidence>
<dbReference type="Gene3D" id="3.40.50.11220">
    <property type="match status" value="1"/>
</dbReference>
<dbReference type="NCBIfam" id="NF004466">
    <property type="entry name" value="PRK05788.1-4"/>
    <property type="match status" value="1"/>
</dbReference>
<organism evidence="4 5">
    <name type="scientific">Fusobacterium equinum</name>
    <dbReference type="NCBI Taxonomy" id="134605"/>
    <lineage>
        <taxon>Bacteria</taxon>
        <taxon>Fusobacteriati</taxon>
        <taxon>Fusobacteriota</taxon>
        <taxon>Fusobacteriia</taxon>
        <taxon>Fusobacteriales</taxon>
        <taxon>Fusobacteriaceae</taxon>
        <taxon>Fusobacterium</taxon>
    </lineage>
</organism>
<feature type="domain" description="Cobalamin biosynthesis central region" evidence="3">
    <location>
        <begin position="139"/>
        <end position="202"/>
    </location>
</feature>
<dbReference type="Gene3D" id="3.30.420.180">
    <property type="entry name" value="CobE/GbiG C-terminal domain"/>
    <property type="match status" value="1"/>
</dbReference>
<accession>A0A133NBJ5</accession>
<dbReference type="PANTHER" id="PTHR37477">
    <property type="entry name" value="COBALT-PRECORRIN-5A HYDROLASE"/>
    <property type="match status" value="1"/>
</dbReference>
<dbReference type="InterPro" id="IPR021745">
    <property type="entry name" value="CbiG_mid"/>
</dbReference>
<evidence type="ECO:0000259" key="3">
    <source>
        <dbReference type="Pfam" id="PF11761"/>
    </source>
</evidence>
<dbReference type="Pfam" id="PF01890">
    <property type="entry name" value="CbiG_C"/>
    <property type="match status" value="1"/>
</dbReference>
<dbReference type="PANTHER" id="PTHR37477:SF1">
    <property type="entry name" value="COBALT-PRECORRIN-5A HYDROLASE"/>
    <property type="match status" value="1"/>
</dbReference>
<evidence type="ECO:0000259" key="2">
    <source>
        <dbReference type="Pfam" id="PF11760"/>
    </source>
</evidence>
<keyword evidence="5" id="KW-1185">Reference proteome</keyword>